<evidence type="ECO:0000313" key="13">
    <source>
        <dbReference type="Proteomes" id="UP000256310"/>
    </source>
</evidence>
<reference evidence="12 13" key="1">
    <citation type="submission" date="2018-07" db="EMBL/GenBank/DDBJ databases">
        <title>Genomic Encyclopedia of Type Strains, Phase IV (KMG-IV): sequencing the most valuable type-strain genomes for metagenomic binning, comparative biology and taxonomic classification.</title>
        <authorList>
            <person name="Goeker M."/>
        </authorList>
    </citation>
    <scope>NUCLEOTIDE SEQUENCE [LARGE SCALE GENOMIC DNA]</scope>
    <source>
        <strain evidence="12 13">DSM 26725</strain>
    </source>
</reference>
<evidence type="ECO:0000256" key="7">
    <source>
        <dbReference type="ARBA" id="ARBA00023002"/>
    </source>
</evidence>
<dbReference type="RefSeq" id="WP_116236480.1">
    <property type="nucleotide sequence ID" value="NZ_QRDP01000004.1"/>
</dbReference>
<keyword evidence="4" id="KW-0285">Flavoprotein</keyword>
<comment type="cofactor">
    <cofactor evidence="1">
        <name>FMN</name>
        <dbReference type="ChEBI" id="CHEBI:58210"/>
    </cofactor>
</comment>
<keyword evidence="13" id="KW-1185">Reference proteome</keyword>
<proteinExistence type="inferred from homology"/>
<dbReference type="InterPro" id="IPR004136">
    <property type="entry name" value="NMO"/>
</dbReference>
<evidence type="ECO:0000256" key="8">
    <source>
        <dbReference type="ARBA" id="ARBA00023033"/>
    </source>
</evidence>
<dbReference type="PANTHER" id="PTHR42747:SF3">
    <property type="entry name" value="NITRONATE MONOOXYGENASE-RELATED"/>
    <property type="match status" value="1"/>
</dbReference>
<accession>A0A3D9FJB1</accession>
<sequence>MAEGAALFANWPDDRLTRLLGTQHPIIQAPMAGATSLGLVAGAIAGGALGSLPCGMLSEDAVREAVNAVRALEAGPLNLNFFCHDLPPDEDDGDWRAALSSFYGEYGIDGSGPTPPVRKPFDAAMCTVVEEAQPEIVSFHFGLPDAPLLDRVRATGARILSSATTVEEAKFLADHGCDAVIAQGYEAGGHRGWFLGTEPDSQIGTIALVPMIVDAVSVPVIAAGGIADARGIAAALALGAAGVQLGTAYLFAEEAPIIDVFQQALMSDRAGQTVLTNLFSGGVARGIANRLTDSFGAISDRAPPYPHASAALAALRSAAEAAGDDGFSPLWAGQAAPLGAPTGAQALTERLAREALAQIGRA</sequence>
<evidence type="ECO:0000256" key="4">
    <source>
        <dbReference type="ARBA" id="ARBA00022630"/>
    </source>
</evidence>
<dbReference type="InterPro" id="IPR013785">
    <property type="entry name" value="Aldolase_TIM"/>
</dbReference>
<dbReference type="CDD" id="cd04730">
    <property type="entry name" value="NPD_like"/>
    <property type="match status" value="1"/>
</dbReference>
<dbReference type="Proteomes" id="UP000256310">
    <property type="component" value="Unassembled WGS sequence"/>
</dbReference>
<dbReference type="OrthoDB" id="9778912at2"/>
<dbReference type="Gene3D" id="3.20.20.70">
    <property type="entry name" value="Aldolase class I"/>
    <property type="match status" value="1"/>
</dbReference>
<gene>
    <name evidence="12" type="ORF">DFR46_2215</name>
</gene>
<organism evidence="12 13">
    <name type="scientific">Parasphingopyxis lamellibrachiae</name>
    <dbReference type="NCBI Taxonomy" id="680125"/>
    <lineage>
        <taxon>Bacteria</taxon>
        <taxon>Pseudomonadati</taxon>
        <taxon>Pseudomonadota</taxon>
        <taxon>Alphaproteobacteria</taxon>
        <taxon>Sphingomonadales</taxon>
        <taxon>Sphingomonadaceae</taxon>
        <taxon>Parasphingopyxis</taxon>
    </lineage>
</organism>
<evidence type="ECO:0000256" key="6">
    <source>
        <dbReference type="ARBA" id="ARBA00022741"/>
    </source>
</evidence>
<evidence type="ECO:0000256" key="1">
    <source>
        <dbReference type="ARBA" id="ARBA00001917"/>
    </source>
</evidence>
<evidence type="ECO:0000256" key="3">
    <source>
        <dbReference type="ARBA" id="ARBA00022575"/>
    </source>
</evidence>
<keyword evidence="3" id="KW-0216">Detoxification</keyword>
<protein>
    <recommendedName>
        <fullName evidence="11">Nitronate monooxygenase</fullName>
    </recommendedName>
    <alternativeName>
        <fullName evidence="9">Propionate 3-nitronate monooxygenase</fullName>
    </alternativeName>
</protein>
<dbReference type="GO" id="GO:0018580">
    <property type="term" value="F:nitronate monooxygenase activity"/>
    <property type="evidence" value="ECO:0007669"/>
    <property type="project" value="InterPro"/>
</dbReference>
<dbReference type="AlphaFoldDB" id="A0A3D9FJB1"/>
<evidence type="ECO:0000256" key="9">
    <source>
        <dbReference type="ARBA" id="ARBA00031155"/>
    </source>
</evidence>
<dbReference type="GO" id="GO:0000166">
    <property type="term" value="F:nucleotide binding"/>
    <property type="evidence" value="ECO:0007669"/>
    <property type="project" value="UniProtKB-KW"/>
</dbReference>
<comment type="caution">
    <text evidence="12">The sequence shown here is derived from an EMBL/GenBank/DDBJ whole genome shotgun (WGS) entry which is preliminary data.</text>
</comment>
<evidence type="ECO:0000256" key="10">
    <source>
        <dbReference type="ARBA" id="ARBA00049401"/>
    </source>
</evidence>
<keyword evidence="6" id="KW-0547">Nucleotide-binding</keyword>
<keyword evidence="8 12" id="KW-0503">Monooxygenase</keyword>
<dbReference type="PANTHER" id="PTHR42747">
    <property type="entry name" value="NITRONATE MONOOXYGENASE-RELATED"/>
    <property type="match status" value="1"/>
</dbReference>
<evidence type="ECO:0000256" key="2">
    <source>
        <dbReference type="ARBA" id="ARBA00009881"/>
    </source>
</evidence>
<dbReference type="Pfam" id="PF03060">
    <property type="entry name" value="NMO"/>
    <property type="match status" value="1"/>
</dbReference>
<keyword evidence="5" id="KW-0288">FMN</keyword>
<comment type="catalytic activity">
    <reaction evidence="10">
        <text>3 propionate 3-nitronate + 3 O2 + H2O = 3 3-oxopropanoate + 2 nitrate + nitrite + H2O2 + 3 H(+)</text>
        <dbReference type="Rhea" id="RHEA:57332"/>
        <dbReference type="ChEBI" id="CHEBI:15377"/>
        <dbReference type="ChEBI" id="CHEBI:15378"/>
        <dbReference type="ChEBI" id="CHEBI:15379"/>
        <dbReference type="ChEBI" id="CHEBI:16240"/>
        <dbReference type="ChEBI" id="CHEBI:16301"/>
        <dbReference type="ChEBI" id="CHEBI:17632"/>
        <dbReference type="ChEBI" id="CHEBI:33190"/>
        <dbReference type="ChEBI" id="CHEBI:136067"/>
    </reaction>
</comment>
<evidence type="ECO:0000256" key="5">
    <source>
        <dbReference type="ARBA" id="ARBA00022643"/>
    </source>
</evidence>
<name>A0A3D9FJB1_9SPHN</name>
<comment type="similarity">
    <text evidence="2">Belongs to the nitronate monooxygenase family. NMO class I subfamily.</text>
</comment>
<evidence type="ECO:0000313" key="12">
    <source>
        <dbReference type="EMBL" id="RED17176.1"/>
    </source>
</evidence>
<dbReference type="FunFam" id="3.20.20.70:FF:000154">
    <property type="entry name" value="Probable nitronate monooxygenase"/>
    <property type="match status" value="1"/>
</dbReference>
<keyword evidence="7" id="KW-0560">Oxidoreductase</keyword>
<dbReference type="GO" id="GO:0009636">
    <property type="term" value="P:response to toxic substance"/>
    <property type="evidence" value="ECO:0007669"/>
    <property type="project" value="UniProtKB-KW"/>
</dbReference>
<dbReference type="SUPFAM" id="SSF51412">
    <property type="entry name" value="Inosine monophosphate dehydrogenase (IMPDH)"/>
    <property type="match status" value="1"/>
</dbReference>
<evidence type="ECO:0000256" key="11">
    <source>
        <dbReference type="ARBA" id="ARBA00067136"/>
    </source>
</evidence>
<dbReference type="EMBL" id="QRDP01000004">
    <property type="protein sequence ID" value="RED17176.1"/>
    <property type="molecule type" value="Genomic_DNA"/>
</dbReference>